<name>A0ABQ5H2D9_9ASTR</name>
<accession>A0ABQ5H2D9</accession>
<gene>
    <name evidence="2" type="ORF">Tco_1056333</name>
</gene>
<protein>
    <submittedName>
        <fullName evidence="2">Uncharacterized protein</fullName>
    </submittedName>
</protein>
<proteinExistence type="predicted"/>
<feature type="region of interest" description="Disordered" evidence="1">
    <location>
        <begin position="1"/>
        <end position="99"/>
    </location>
</feature>
<feature type="compositionally biased region" description="Low complexity" evidence="1">
    <location>
        <begin position="47"/>
        <end position="57"/>
    </location>
</feature>
<feature type="compositionally biased region" description="Pro residues" evidence="1">
    <location>
        <begin position="89"/>
        <end position="98"/>
    </location>
</feature>
<organism evidence="2 3">
    <name type="scientific">Tanacetum coccineum</name>
    <dbReference type="NCBI Taxonomy" id="301880"/>
    <lineage>
        <taxon>Eukaryota</taxon>
        <taxon>Viridiplantae</taxon>
        <taxon>Streptophyta</taxon>
        <taxon>Embryophyta</taxon>
        <taxon>Tracheophyta</taxon>
        <taxon>Spermatophyta</taxon>
        <taxon>Magnoliopsida</taxon>
        <taxon>eudicotyledons</taxon>
        <taxon>Gunneridae</taxon>
        <taxon>Pentapetalae</taxon>
        <taxon>asterids</taxon>
        <taxon>campanulids</taxon>
        <taxon>Asterales</taxon>
        <taxon>Asteraceae</taxon>
        <taxon>Asteroideae</taxon>
        <taxon>Anthemideae</taxon>
        <taxon>Anthemidinae</taxon>
        <taxon>Tanacetum</taxon>
    </lineage>
</organism>
<evidence type="ECO:0000313" key="3">
    <source>
        <dbReference type="Proteomes" id="UP001151760"/>
    </source>
</evidence>
<keyword evidence="3" id="KW-1185">Reference proteome</keyword>
<feature type="compositionally biased region" description="Polar residues" evidence="1">
    <location>
        <begin position="23"/>
        <end position="40"/>
    </location>
</feature>
<reference evidence="2" key="1">
    <citation type="journal article" date="2022" name="Int. J. Mol. Sci.">
        <title>Draft Genome of Tanacetum Coccineum: Genomic Comparison of Closely Related Tanacetum-Family Plants.</title>
        <authorList>
            <person name="Yamashiro T."/>
            <person name="Shiraishi A."/>
            <person name="Nakayama K."/>
            <person name="Satake H."/>
        </authorList>
    </citation>
    <scope>NUCLEOTIDE SEQUENCE</scope>
</reference>
<comment type="caution">
    <text evidence="2">The sequence shown here is derived from an EMBL/GenBank/DDBJ whole genome shotgun (WGS) entry which is preliminary data.</text>
</comment>
<sequence>MSCSNPPPNFSRKPRISVRQVWRRTTLTPKSPPSSQNASPSLPPRVNPQSPSSSSHNPLRDQMINQLHNISSILESQTQNPPNAYSRAPPLPPSPLIRPPTNAQVESHSSFCHCCSVHSSDPNPILTSVGLRLDVYYFKTPKLDYSNQ</sequence>
<dbReference type="EMBL" id="BQNB010019127">
    <property type="protein sequence ID" value="GJT81991.1"/>
    <property type="molecule type" value="Genomic_DNA"/>
</dbReference>
<dbReference type="Proteomes" id="UP001151760">
    <property type="component" value="Unassembled WGS sequence"/>
</dbReference>
<evidence type="ECO:0000313" key="2">
    <source>
        <dbReference type="EMBL" id="GJT81991.1"/>
    </source>
</evidence>
<reference evidence="2" key="2">
    <citation type="submission" date="2022-01" db="EMBL/GenBank/DDBJ databases">
        <authorList>
            <person name="Yamashiro T."/>
            <person name="Shiraishi A."/>
            <person name="Satake H."/>
            <person name="Nakayama K."/>
        </authorList>
    </citation>
    <scope>NUCLEOTIDE SEQUENCE</scope>
</reference>
<feature type="compositionally biased region" description="Polar residues" evidence="1">
    <location>
        <begin position="63"/>
        <end position="83"/>
    </location>
</feature>
<evidence type="ECO:0000256" key="1">
    <source>
        <dbReference type="SAM" id="MobiDB-lite"/>
    </source>
</evidence>